<comment type="caution">
    <text evidence="2">The sequence shown here is derived from an EMBL/GenBank/DDBJ whole genome shotgun (WGS) entry which is preliminary data.</text>
</comment>
<sequence length="24" mass="2718">KILKIRGELGGNEKNTKMDFGKKI</sequence>
<accession>A0A0F9IX83</accession>
<dbReference type="AlphaFoldDB" id="A0A0F9IX83"/>
<feature type="compositionally biased region" description="Basic and acidic residues" evidence="1">
    <location>
        <begin position="14"/>
        <end position="24"/>
    </location>
</feature>
<evidence type="ECO:0000313" key="2">
    <source>
        <dbReference type="EMBL" id="KKM61863.1"/>
    </source>
</evidence>
<dbReference type="EMBL" id="LAZR01011405">
    <property type="protein sequence ID" value="KKM61863.1"/>
    <property type="molecule type" value="Genomic_DNA"/>
</dbReference>
<protein>
    <submittedName>
        <fullName evidence="2">Uncharacterized protein</fullName>
    </submittedName>
</protein>
<organism evidence="2">
    <name type="scientific">marine sediment metagenome</name>
    <dbReference type="NCBI Taxonomy" id="412755"/>
    <lineage>
        <taxon>unclassified sequences</taxon>
        <taxon>metagenomes</taxon>
        <taxon>ecological metagenomes</taxon>
    </lineage>
</organism>
<proteinExistence type="predicted"/>
<feature type="non-terminal residue" evidence="2">
    <location>
        <position position="1"/>
    </location>
</feature>
<gene>
    <name evidence="2" type="ORF">LCGC14_1527320</name>
</gene>
<evidence type="ECO:0000256" key="1">
    <source>
        <dbReference type="SAM" id="MobiDB-lite"/>
    </source>
</evidence>
<reference evidence="2" key="1">
    <citation type="journal article" date="2015" name="Nature">
        <title>Complex archaea that bridge the gap between prokaryotes and eukaryotes.</title>
        <authorList>
            <person name="Spang A."/>
            <person name="Saw J.H."/>
            <person name="Jorgensen S.L."/>
            <person name="Zaremba-Niedzwiedzka K."/>
            <person name="Martijn J."/>
            <person name="Lind A.E."/>
            <person name="van Eijk R."/>
            <person name="Schleper C."/>
            <person name="Guy L."/>
            <person name="Ettema T.J."/>
        </authorList>
    </citation>
    <scope>NUCLEOTIDE SEQUENCE</scope>
</reference>
<name>A0A0F9IX83_9ZZZZ</name>
<feature type="region of interest" description="Disordered" evidence="1">
    <location>
        <begin position="1"/>
        <end position="24"/>
    </location>
</feature>